<dbReference type="SUPFAM" id="SSF47226">
    <property type="entry name" value="Histidine-containing phosphotransfer domain, HPT domain"/>
    <property type="match status" value="1"/>
</dbReference>
<dbReference type="SMART" id="SM00387">
    <property type="entry name" value="HATPase_c"/>
    <property type="match status" value="1"/>
</dbReference>
<dbReference type="InterPro" id="IPR004105">
    <property type="entry name" value="CheA-like_dim"/>
</dbReference>
<dbReference type="InterPro" id="IPR008207">
    <property type="entry name" value="Sig_transdc_His_kin_Hpt_dom"/>
</dbReference>
<dbReference type="EMBL" id="LR593886">
    <property type="protein sequence ID" value="VTR94044.1"/>
    <property type="molecule type" value="Genomic_DNA"/>
</dbReference>
<dbReference type="Pfam" id="PF01584">
    <property type="entry name" value="CheW"/>
    <property type="match status" value="1"/>
</dbReference>
<evidence type="ECO:0000259" key="10">
    <source>
        <dbReference type="PROSITE" id="PS50894"/>
    </source>
</evidence>
<dbReference type="FunFam" id="3.30.565.10:FF:000016">
    <property type="entry name" value="Chemotaxis protein CheA, putative"/>
    <property type="match status" value="1"/>
</dbReference>
<feature type="compositionally biased region" description="Basic and acidic residues" evidence="7">
    <location>
        <begin position="169"/>
        <end position="178"/>
    </location>
</feature>
<evidence type="ECO:0000313" key="11">
    <source>
        <dbReference type="EMBL" id="VTR94044.1"/>
    </source>
</evidence>
<dbReference type="Gene3D" id="1.20.120.160">
    <property type="entry name" value="HPT domain"/>
    <property type="match status" value="1"/>
</dbReference>
<dbReference type="Pfam" id="PF01627">
    <property type="entry name" value="Hpt"/>
    <property type="match status" value="1"/>
</dbReference>
<evidence type="ECO:0000256" key="2">
    <source>
        <dbReference type="ARBA" id="ARBA00012438"/>
    </source>
</evidence>
<dbReference type="PANTHER" id="PTHR43395">
    <property type="entry name" value="SENSOR HISTIDINE KINASE CHEA"/>
    <property type="match status" value="1"/>
</dbReference>
<protein>
    <recommendedName>
        <fullName evidence="2">histidine kinase</fullName>
        <ecNumber evidence="2">2.7.13.3</ecNumber>
    </recommendedName>
</protein>
<dbReference type="InterPro" id="IPR005467">
    <property type="entry name" value="His_kinase_dom"/>
</dbReference>
<dbReference type="SMART" id="SM00073">
    <property type="entry name" value="HPT"/>
    <property type="match status" value="1"/>
</dbReference>
<feature type="domain" description="HPt" evidence="10">
    <location>
        <begin position="19"/>
        <end position="125"/>
    </location>
</feature>
<accession>A0A6P2D1R1</accession>
<proteinExistence type="predicted"/>
<dbReference type="AlphaFoldDB" id="A0A6P2D1R1"/>
<evidence type="ECO:0000259" key="9">
    <source>
        <dbReference type="PROSITE" id="PS50851"/>
    </source>
</evidence>
<comment type="catalytic activity">
    <reaction evidence="1">
        <text>ATP + protein L-histidine = ADP + protein N-phospho-L-histidine.</text>
        <dbReference type="EC" id="2.7.13.3"/>
    </reaction>
</comment>
<feature type="domain" description="CheW-like" evidence="9">
    <location>
        <begin position="532"/>
        <end position="663"/>
    </location>
</feature>
<sequence>MTDSEINATPKLNSVPTNEPIDTSDLFPDYLVECDEHLTGARRLLLQLESNPAEARREHLDGLFRHFHTIKGLSGIAAVREAELLAHHLEEYLGALRKNLVSLTPAGVDALVAGARTLEGAISARRDGTPPPEFNALIAQLTALTNGTAAPTANPNAARRQTPISSAHPPDKPDHTPEVLRTGNRVWRVTFTPTPVLSERGVNVSTVRERLRVAGEIVRAEPITVPGGGISFAFLVTSSNADFPSHFAGDGLRVEPYESPAPEPVVEPSRSVPLAPSNIVRVDLGKLDELMRTLGELVITRARLDGVLGRVSALLPAAERRELQETSLTVERQLRALRDGVMRVRLVPIRDVFTRMRFVVRDLTRETGQEIELGLTGEGTEIDKFVVERLADPLLHLVRNAISHGMEPVAERITAGKPARGRIDLRTVAAGGAVVIEVEDDGRGIDAERVFARARAAGLTPPGGWSDPGAVLDLICSPGFSTRDSTDRASGRGVGMDVVRRAIEELGGTLDLVTRPGRGTRFTARLPLTLAIADALIVTVGPQTYAAPQAAVREVILVEPDTVTAFENNELIRHHGGVLPLLRLTDLFRAPEPTTAFPALVVGEGLHAIAIAVDRVIGLREIVVRQLSDPLVQVPGLAGATELGDGRAVLILDAVGLARYARTRRPH</sequence>
<dbReference type="CDD" id="cd00088">
    <property type="entry name" value="HPT"/>
    <property type="match status" value="1"/>
</dbReference>
<dbReference type="SUPFAM" id="SSF47384">
    <property type="entry name" value="Homodimeric domain of signal transducing histidine kinase"/>
    <property type="match status" value="1"/>
</dbReference>
<dbReference type="RefSeq" id="WP_197909528.1">
    <property type="nucleotide sequence ID" value="NZ_LR593886.1"/>
</dbReference>
<feature type="region of interest" description="Disordered" evidence="7">
    <location>
        <begin position="1"/>
        <end position="20"/>
    </location>
</feature>
<keyword evidence="5 11" id="KW-0418">Kinase</keyword>
<dbReference type="Pfam" id="PF02518">
    <property type="entry name" value="HATPase_c"/>
    <property type="match status" value="1"/>
</dbReference>
<dbReference type="GO" id="GO:0000155">
    <property type="term" value="F:phosphorelay sensor kinase activity"/>
    <property type="evidence" value="ECO:0007669"/>
    <property type="project" value="InterPro"/>
</dbReference>
<dbReference type="PANTHER" id="PTHR43395:SF1">
    <property type="entry name" value="CHEMOTAXIS PROTEIN CHEA"/>
    <property type="match status" value="1"/>
</dbReference>
<gene>
    <name evidence="11" type="ORF">SOIL9_36700</name>
</gene>
<evidence type="ECO:0000259" key="8">
    <source>
        <dbReference type="PROSITE" id="PS50109"/>
    </source>
</evidence>
<feature type="modified residue" description="Phosphohistidine" evidence="6">
    <location>
        <position position="68"/>
    </location>
</feature>
<keyword evidence="12" id="KW-1185">Reference proteome</keyword>
<dbReference type="SUPFAM" id="SSF55874">
    <property type="entry name" value="ATPase domain of HSP90 chaperone/DNA topoisomerase II/histidine kinase"/>
    <property type="match status" value="1"/>
</dbReference>
<dbReference type="InterPro" id="IPR002545">
    <property type="entry name" value="CheW-lke_dom"/>
</dbReference>
<dbReference type="SMART" id="SM01231">
    <property type="entry name" value="H-kinase_dim"/>
    <property type="match status" value="1"/>
</dbReference>
<dbReference type="Proteomes" id="UP000464178">
    <property type="component" value="Chromosome"/>
</dbReference>
<reference evidence="11 12" key="1">
    <citation type="submission" date="2019-05" db="EMBL/GenBank/DDBJ databases">
        <authorList>
            <consortium name="Science for Life Laboratories"/>
        </authorList>
    </citation>
    <scope>NUCLEOTIDE SEQUENCE [LARGE SCALE GENOMIC DNA]</scope>
    <source>
        <strain evidence="11">Soil9</strain>
    </source>
</reference>
<dbReference type="KEGG" id="gms:SOIL9_36700"/>
<evidence type="ECO:0000256" key="1">
    <source>
        <dbReference type="ARBA" id="ARBA00000085"/>
    </source>
</evidence>
<dbReference type="InterPro" id="IPR036641">
    <property type="entry name" value="HPT_dom_sf"/>
</dbReference>
<dbReference type="Gene3D" id="3.30.565.10">
    <property type="entry name" value="Histidine kinase-like ATPase, C-terminal domain"/>
    <property type="match status" value="1"/>
</dbReference>
<dbReference type="InterPro" id="IPR003594">
    <property type="entry name" value="HATPase_dom"/>
</dbReference>
<feature type="compositionally biased region" description="Low complexity" evidence="7">
    <location>
        <begin position="148"/>
        <end position="158"/>
    </location>
</feature>
<organism evidence="11 12">
    <name type="scientific">Gemmata massiliana</name>
    <dbReference type="NCBI Taxonomy" id="1210884"/>
    <lineage>
        <taxon>Bacteria</taxon>
        <taxon>Pseudomonadati</taxon>
        <taxon>Planctomycetota</taxon>
        <taxon>Planctomycetia</taxon>
        <taxon>Gemmatales</taxon>
        <taxon>Gemmataceae</taxon>
        <taxon>Gemmata</taxon>
    </lineage>
</organism>
<dbReference type="Gene3D" id="1.10.287.560">
    <property type="entry name" value="Histidine kinase CheA-like, homodimeric domain"/>
    <property type="match status" value="1"/>
</dbReference>
<dbReference type="InterPro" id="IPR004358">
    <property type="entry name" value="Sig_transdc_His_kin-like_C"/>
</dbReference>
<dbReference type="PROSITE" id="PS50894">
    <property type="entry name" value="HPT"/>
    <property type="match status" value="1"/>
</dbReference>
<evidence type="ECO:0000256" key="5">
    <source>
        <dbReference type="ARBA" id="ARBA00022777"/>
    </source>
</evidence>
<evidence type="ECO:0000256" key="6">
    <source>
        <dbReference type="PROSITE-ProRule" id="PRU00110"/>
    </source>
</evidence>
<dbReference type="GO" id="GO:0006935">
    <property type="term" value="P:chemotaxis"/>
    <property type="evidence" value="ECO:0007669"/>
    <property type="project" value="InterPro"/>
</dbReference>
<dbReference type="Gene3D" id="2.30.30.40">
    <property type="entry name" value="SH3 Domains"/>
    <property type="match status" value="1"/>
</dbReference>
<dbReference type="SMART" id="SM00260">
    <property type="entry name" value="CheW"/>
    <property type="match status" value="1"/>
</dbReference>
<dbReference type="PROSITE" id="PS50851">
    <property type="entry name" value="CHEW"/>
    <property type="match status" value="1"/>
</dbReference>
<dbReference type="InterPro" id="IPR036890">
    <property type="entry name" value="HATPase_C_sf"/>
</dbReference>
<evidence type="ECO:0000256" key="4">
    <source>
        <dbReference type="ARBA" id="ARBA00022679"/>
    </source>
</evidence>
<feature type="domain" description="Histidine kinase" evidence="8">
    <location>
        <begin position="301"/>
        <end position="530"/>
    </location>
</feature>
<feature type="region of interest" description="Disordered" evidence="7">
    <location>
        <begin position="148"/>
        <end position="179"/>
    </location>
</feature>
<dbReference type="InterPro" id="IPR036061">
    <property type="entry name" value="CheW-like_dom_sf"/>
</dbReference>
<dbReference type="InterPro" id="IPR051315">
    <property type="entry name" value="Bact_Chemotaxis_CheA"/>
</dbReference>
<evidence type="ECO:0000256" key="3">
    <source>
        <dbReference type="ARBA" id="ARBA00022553"/>
    </source>
</evidence>
<evidence type="ECO:0000313" key="12">
    <source>
        <dbReference type="Proteomes" id="UP000464178"/>
    </source>
</evidence>
<dbReference type="GO" id="GO:0005737">
    <property type="term" value="C:cytoplasm"/>
    <property type="evidence" value="ECO:0007669"/>
    <property type="project" value="InterPro"/>
</dbReference>
<name>A0A6P2D1R1_9BACT</name>
<evidence type="ECO:0000256" key="7">
    <source>
        <dbReference type="SAM" id="MobiDB-lite"/>
    </source>
</evidence>
<keyword evidence="3 6" id="KW-0597">Phosphoprotein</keyword>
<dbReference type="InterPro" id="IPR037006">
    <property type="entry name" value="CheA-like_homodim_sf"/>
</dbReference>
<dbReference type="PRINTS" id="PR00344">
    <property type="entry name" value="BCTRLSENSOR"/>
</dbReference>
<dbReference type="SUPFAM" id="SSF50341">
    <property type="entry name" value="CheW-like"/>
    <property type="match status" value="1"/>
</dbReference>
<dbReference type="EC" id="2.7.13.3" evidence="2"/>
<keyword evidence="4" id="KW-0808">Transferase</keyword>
<dbReference type="InterPro" id="IPR036097">
    <property type="entry name" value="HisK_dim/P_sf"/>
</dbReference>
<dbReference type="PROSITE" id="PS50109">
    <property type="entry name" value="HIS_KIN"/>
    <property type="match status" value="1"/>
</dbReference>
<dbReference type="Pfam" id="PF02895">
    <property type="entry name" value="H-kinase_dim"/>
    <property type="match status" value="1"/>
</dbReference>